<dbReference type="SUPFAM" id="SSF52283">
    <property type="entry name" value="Formate/glycerate dehydrogenase catalytic domain-like"/>
    <property type="match status" value="1"/>
</dbReference>
<dbReference type="GO" id="GO:0051287">
    <property type="term" value="F:NAD binding"/>
    <property type="evidence" value="ECO:0007669"/>
    <property type="project" value="InterPro"/>
</dbReference>
<gene>
    <name evidence="4" type="primary">ghrA</name>
    <name evidence="4" type="ORF">NCTC7915_02330</name>
</gene>
<feature type="domain" description="D-isomer specific 2-hydroxyacid dehydrogenase NAD-binding" evidence="3">
    <location>
        <begin position="103"/>
        <end position="287"/>
    </location>
</feature>
<name>A0AA46H1I2_9MICO</name>
<evidence type="ECO:0000313" key="4">
    <source>
        <dbReference type="EMBL" id="STD15458.1"/>
    </source>
</evidence>
<evidence type="ECO:0000256" key="1">
    <source>
        <dbReference type="ARBA" id="ARBA00023002"/>
    </source>
</evidence>
<keyword evidence="2" id="KW-0520">NAD</keyword>
<dbReference type="GO" id="GO:0030267">
    <property type="term" value="F:glyoxylate reductase (NADPH) activity"/>
    <property type="evidence" value="ECO:0007669"/>
    <property type="project" value="UniProtKB-EC"/>
</dbReference>
<proteinExistence type="predicted"/>
<evidence type="ECO:0000313" key="5">
    <source>
        <dbReference type="Proteomes" id="UP000254118"/>
    </source>
</evidence>
<dbReference type="PANTHER" id="PTHR43333:SF1">
    <property type="entry name" value="D-ISOMER SPECIFIC 2-HYDROXYACID DEHYDROGENASE NAD-BINDING DOMAIN-CONTAINING PROTEIN"/>
    <property type="match status" value="1"/>
</dbReference>
<dbReference type="InterPro" id="IPR036291">
    <property type="entry name" value="NAD(P)-bd_dom_sf"/>
</dbReference>
<reference evidence="4 5" key="1">
    <citation type="submission" date="2018-06" db="EMBL/GenBank/DDBJ databases">
        <authorList>
            <consortium name="Pathogen Informatics"/>
            <person name="Doyle S."/>
        </authorList>
    </citation>
    <scope>NUCLEOTIDE SEQUENCE [LARGE SCALE GENOMIC DNA]</scope>
    <source>
        <strain evidence="4 5">NCTC7915</strain>
    </source>
</reference>
<comment type="caution">
    <text evidence="4">The sequence shown here is derived from an EMBL/GenBank/DDBJ whole genome shotgun (WGS) entry which is preliminary data.</text>
</comment>
<dbReference type="EMBL" id="UFYA01000001">
    <property type="protein sequence ID" value="STD15458.1"/>
    <property type="molecule type" value="Genomic_DNA"/>
</dbReference>
<accession>A0AA46H1I2</accession>
<dbReference type="SUPFAM" id="SSF51735">
    <property type="entry name" value="NAD(P)-binding Rossmann-fold domains"/>
    <property type="match status" value="1"/>
</dbReference>
<dbReference type="Proteomes" id="UP000254118">
    <property type="component" value="Unassembled WGS sequence"/>
</dbReference>
<evidence type="ECO:0000259" key="3">
    <source>
        <dbReference type="Pfam" id="PF02826"/>
    </source>
</evidence>
<dbReference type="PANTHER" id="PTHR43333">
    <property type="entry name" value="2-HACID_DH_C DOMAIN-CONTAINING PROTEIN"/>
    <property type="match status" value="1"/>
</dbReference>
<dbReference type="Gene3D" id="3.40.50.720">
    <property type="entry name" value="NAD(P)-binding Rossmann-like Domain"/>
    <property type="match status" value="2"/>
</dbReference>
<organism evidence="4 5">
    <name type="scientific">Dermatophilus congolensis</name>
    <dbReference type="NCBI Taxonomy" id="1863"/>
    <lineage>
        <taxon>Bacteria</taxon>
        <taxon>Bacillati</taxon>
        <taxon>Actinomycetota</taxon>
        <taxon>Actinomycetes</taxon>
        <taxon>Micrococcales</taxon>
        <taxon>Dermatophilaceae</taxon>
        <taxon>Dermatophilus</taxon>
    </lineage>
</organism>
<dbReference type="Pfam" id="PF02826">
    <property type="entry name" value="2-Hacid_dh_C"/>
    <property type="match status" value="1"/>
</dbReference>
<dbReference type="AlphaFoldDB" id="A0AA46H1I2"/>
<dbReference type="RefSeq" id="WP_115032163.1">
    <property type="nucleotide sequence ID" value="NZ_UFYA01000001.1"/>
</dbReference>
<protein>
    <submittedName>
        <fullName evidence="4">Glyoxylate/hydroxypyruvate reductase A</fullName>
        <ecNumber evidence="4">1.1.1.79</ecNumber>
    </submittedName>
</protein>
<evidence type="ECO:0000256" key="2">
    <source>
        <dbReference type="ARBA" id="ARBA00023027"/>
    </source>
</evidence>
<sequence length="321" mass="33225">MKVLLPVEYTGPAPIFPAGSGVEVVRYSGSGGVPPQHRDAQVLVVWGQGAQLLADAAATMTDLQLVQALAAGPDAVLAAGFGEDVTVCAGVGLHDRPVAEHALALVLALLRQLPQAWVSQERCEWNDDIGGVQTMRREDGRATTLIGARVTVWGFGSIGQTLAPVLRALGAEVTGVARSAGERAGFPVVTSDEFASVLPRTDVLVMVLPHSASTVKALDAGVIDLLPDTALVVNVGRGSTVDEDALVAALRQGRLGGAALDVASVEPLPSHSPLWSAPNVFITPHAAGGRPLGADELIVQNVMALRQGRPLRNVCHTPSGM</sequence>
<dbReference type="EC" id="1.1.1.79" evidence="4"/>
<dbReference type="InterPro" id="IPR006140">
    <property type="entry name" value="D-isomer_DH_NAD-bd"/>
</dbReference>
<keyword evidence="1 4" id="KW-0560">Oxidoreductase</keyword>